<evidence type="ECO:0000313" key="1">
    <source>
        <dbReference type="EMBL" id="BDI05963.1"/>
    </source>
</evidence>
<evidence type="ECO:0008006" key="3">
    <source>
        <dbReference type="Google" id="ProtNLM"/>
    </source>
</evidence>
<gene>
    <name evidence="1" type="ORF">CATMQ487_29330</name>
</gene>
<dbReference type="Gene3D" id="1.10.238.120">
    <property type="entry name" value="Jann4075-like"/>
    <property type="match status" value="1"/>
</dbReference>
<keyword evidence="2" id="KW-1185">Reference proteome</keyword>
<protein>
    <recommendedName>
        <fullName evidence="3">DUF2853 family protein</fullName>
    </recommendedName>
</protein>
<dbReference type="InterPro" id="IPR021274">
    <property type="entry name" value="DUF2853"/>
</dbReference>
<accession>A0ABN6PN14</accession>
<evidence type="ECO:0000313" key="2">
    <source>
        <dbReference type="Proteomes" id="UP001057498"/>
    </source>
</evidence>
<dbReference type="Proteomes" id="UP001057498">
    <property type="component" value="Chromosome"/>
</dbReference>
<dbReference type="RefSeq" id="WP_251969290.1">
    <property type="nucleotide sequence ID" value="NZ_AP025730.1"/>
</dbReference>
<dbReference type="InterPro" id="IPR023154">
    <property type="entry name" value="Jann4075-like_sf"/>
</dbReference>
<name>A0ABN6PN14_9BURK</name>
<sequence length="103" mass="11054">MSEYTPDIQKYSAAVNEAAVKSIVNYCGIALRNVDSSLVSASDRAELDRVRDGFAAKKLGLSAEAADAAIAKVVEQMKGVQRKHRVTFYYLLAEASGTLAKLG</sequence>
<proteinExistence type="predicted"/>
<reference evidence="1" key="1">
    <citation type="submission" date="2022-04" db="EMBL/GenBank/DDBJ databases">
        <title>Whole genome sequence of Sphaerotilus sp. FB-5.</title>
        <authorList>
            <person name="Takeda M."/>
            <person name="Narihara S."/>
            <person name="Akimoto M."/>
            <person name="Akimoto R."/>
            <person name="Nishiyashiki S."/>
            <person name="Murakami T."/>
        </authorList>
    </citation>
    <scope>NUCLEOTIDE SEQUENCE</scope>
    <source>
        <strain evidence="1">FB-5</strain>
    </source>
</reference>
<organism evidence="1 2">
    <name type="scientific">Sphaerotilus microaerophilus</name>
    <dbReference type="NCBI Taxonomy" id="2914710"/>
    <lineage>
        <taxon>Bacteria</taxon>
        <taxon>Pseudomonadati</taxon>
        <taxon>Pseudomonadota</taxon>
        <taxon>Betaproteobacteria</taxon>
        <taxon>Burkholderiales</taxon>
        <taxon>Sphaerotilaceae</taxon>
        <taxon>Sphaerotilus</taxon>
    </lineage>
</organism>
<dbReference type="EMBL" id="AP025730">
    <property type="protein sequence ID" value="BDI05963.1"/>
    <property type="molecule type" value="Genomic_DNA"/>
</dbReference>
<dbReference type="Pfam" id="PF11015">
    <property type="entry name" value="DUF2853"/>
    <property type="match status" value="1"/>
</dbReference>
<dbReference type="SUPFAM" id="SSF158587">
    <property type="entry name" value="Jann4075-like"/>
    <property type="match status" value="1"/>
</dbReference>